<keyword evidence="4" id="KW-1185">Reference proteome</keyword>
<dbReference type="OrthoDB" id="1683831at2759"/>
<evidence type="ECO:0000256" key="2">
    <source>
        <dbReference type="SAM" id="MobiDB-lite"/>
    </source>
</evidence>
<gene>
    <name evidence="3" type="primary">Armc4</name>
    <name evidence="3" type="ORF">CROSUL_R06632</name>
</gene>
<name>A0A7K5HE35_CROSL</name>
<feature type="region of interest" description="Disordered" evidence="2">
    <location>
        <begin position="402"/>
        <end position="425"/>
    </location>
</feature>
<evidence type="ECO:0000313" key="4">
    <source>
        <dbReference type="Proteomes" id="UP000549499"/>
    </source>
</evidence>
<protein>
    <submittedName>
        <fullName evidence="3">ARMC4 protein</fullName>
    </submittedName>
</protein>
<dbReference type="Proteomes" id="UP000549499">
    <property type="component" value="Unassembled WGS sequence"/>
</dbReference>
<evidence type="ECO:0000313" key="3">
    <source>
        <dbReference type="EMBL" id="NWS67544.1"/>
    </source>
</evidence>
<evidence type="ECO:0000256" key="1">
    <source>
        <dbReference type="PROSITE-ProRule" id="PRU00259"/>
    </source>
</evidence>
<proteinExistence type="predicted"/>
<dbReference type="SMART" id="SM00185">
    <property type="entry name" value="ARM"/>
    <property type="match status" value="13"/>
</dbReference>
<dbReference type="InterPro" id="IPR011989">
    <property type="entry name" value="ARM-like"/>
</dbReference>
<dbReference type="PANTHER" id="PTHR46241:SF1">
    <property type="entry name" value="OUTER DYNEIN ARM-DOCKING COMPLEX SUBUNIT 2"/>
    <property type="match status" value="1"/>
</dbReference>
<comment type="caution">
    <text evidence="3">The sequence shown here is derived from an EMBL/GenBank/DDBJ whole genome shotgun (WGS) entry which is preliminary data.</text>
</comment>
<sequence>MGVALSRAFQWTTAGSGPDTLEITPLNKSLLKQIIKFAVDFNTRHPQEAAFIFRQPFEWETQLDYSVFGEGYGISGTTVQSKVKGEDSQLLRLITPSTVTVHSFDQLSHFLRIAMENKLKEAQACLEANRDPVVKILGPEYGTVEGQEMSMLHLLDKLKNDNDPAREMKMKIYFLLRQLDLQLLNISLKHISEDIRINPAAINKEVNLLKNFSGKGEDTVMESLEYTSDYIFSNGCRAPPWRQVHGEICYLVIKLHGTDPLYITCSAEGVFLNGVKPTYEKNYQRMEVAYAKVSGRSKNLYDFKEKNVCEKMKSSAARRSIDKKKLEPTMHQRDQVRTKGGICSYNTWLSSKILCHRMVEVICLYEFKKHSDTFIEEKSIQKSVQSRICCLSVFSKTSVRSEELGESSSETEEDEEQPVRRQEGNTELPSEYWGIQKLARFLKGGNPTATVIALCFMRHFDLAQEPCQLAIRDSGSLEVLINLLDTEEIRCQIGSLKILKELSQNTLFRHAIADLEGLEIMVKLLDSPDTNIRCLAAETIANVAQFKQARRTVRQHGGIKRLVGLLECTSVGSTSLTPYQAKDTEIARCGALALWSCSKSTKNKEAIRKAGGIPLLARWLKCSHADILTPVVGTLQECASEPSYRLAIRTEGMIENLVKNLSSQNEELQMLCASAIFKCAEDKETRDLVRQHGGLQPLSILLGNSENKQLLAAVTGAIWKCAISEENVSKFREYKVIGTLVGLLTDQPEEVLVNVIGALGECCQEPVNRTTIRKCDGIPPLVNLLTGTNQALLVNVTKAVGACATEPENMIIIDRLDGVRLLWSLLKNPNPDVQASAAWAICPCIENTKEAGEMVRSFVGGLELVVHLLKSKNKEVLASVCAAITSIAKDEENLAVITDHGVVPLLSKLANTNNDKLRRYLAEAVSQCCTWGRNRATFGETKAVAPLVHYLKSNDPSVHRATAQALYHLSEDPNNCITMHENGAVKLLLAMVGSTDETLQEAAAGCIANIRRLALATEKAKYG</sequence>
<dbReference type="AlphaFoldDB" id="A0A7K5HE35"/>
<dbReference type="PROSITE" id="PS50176">
    <property type="entry name" value="ARM_REPEAT"/>
    <property type="match status" value="2"/>
</dbReference>
<accession>A0A7K5HE35</accession>
<reference evidence="3 4" key="1">
    <citation type="submission" date="2019-09" db="EMBL/GenBank/DDBJ databases">
        <title>Bird 10,000 Genomes (B10K) Project - Family phase.</title>
        <authorList>
            <person name="Zhang G."/>
        </authorList>
    </citation>
    <scope>NUCLEOTIDE SEQUENCE [LARGE SCALE GENOMIC DNA]</scope>
    <source>
        <strain evidence="3">B10K-DU-003-44</strain>
        <tissue evidence="3">Muscle</tissue>
    </source>
</reference>
<feature type="repeat" description="ARM" evidence="1">
    <location>
        <begin position="860"/>
        <end position="902"/>
    </location>
</feature>
<feature type="non-terminal residue" evidence="3">
    <location>
        <position position="1"/>
    </location>
</feature>
<feature type="non-terminal residue" evidence="3">
    <location>
        <position position="1023"/>
    </location>
</feature>
<feature type="repeat" description="ARM" evidence="1">
    <location>
        <begin position="516"/>
        <end position="558"/>
    </location>
</feature>
<dbReference type="InterPro" id="IPR000225">
    <property type="entry name" value="Armadillo"/>
</dbReference>
<dbReference type="Gene3D" id="1.25.10.10">
    <property type="entry name" value="Leucine-rich Repeat Variant"/>
    <property type="match status" value="5"/>
</dbReference>
<dbReference type="InterPro" id="IPR016024">
    <property type="entry name" value="ARM-type_fold"/>
</dbReference>
<dbReference type="EMBL" id="VYZB01000046">
    <property type="protein sequence ID" value="NWS67544.1"/>
    <property type="molecule type" value="Genomic_DNA"/>
</dbReference>
<dbReference type="SUPFAM" id="SSF48371">
    <property type="entry name" value="ARM repeat"/>
    <property type="match status" value="2"/>
</dbReference>
<dbReference type="Pfam" id="PF00514">
    <property type="entry name" value="Arm"/>
    <property type="match status" value="2"/>
</dbReference>
<organism evidence="3 4">
    <name type="scientific">Crotophaga sulcirostris</name>
    <name type="common">Groove-billed ani</name>
    <dbReference type="NCBI Taxonomy" id="33598"/>
    <lineage>
        <taxon>Eukaryota</taxon>
        <taxon>Metazoa</taxon>
        <taxon>Chordata</taxon>
        <taxon>Craniata</taxon>
        <taxon>Vertebrata</taxon>
        <taxon>Euteleostomi</taxon>
        <taxon>Archelosauria</taxon>
        <taxon>Archosauria</taxon>
        <taxon>Dinosauria</taxon>
        <taxon>Saurischia</taxon>
        <taxon>Theropoda</taxon>
        <taxon>Coelurosauria</taxon>
        <taxon>Aves</taxon>
        <taxon>Neognathae</taxon>
        <taxon>Neoaves</taxon>
        <taxon>Otidimorphae</taxon>
        <taxon>Cuculiformes</taxon>
        <taxon>Crotophagidae</taxon>
        <taxon>Crotophaga</taxon>
    </lineage>
</organism>
<dbReference type="PANTHER" id="PTHR46241">
    <property type="entry name" value="ARMADILLO REPEAT-CONTAINING PROTEIN 4 ARMC4"/>
    <property type="match status" value="1"/>
</dbReference>